<gene>
    <name evidence="1" type="ORF">GON05_03355</name>
</gene>
<evidence type="ECO:0000313" key="2">
    <source>
        <dbReference type="Proteomes" id="UP000467637"/>
    </source>
</evidence>
<reference evidence="1 2" key="1">
    <citation type="submission" date="2019-12" db="EMBL/GenBank/DDBJ databases">
        <authorList>
            <person name="Huq M.A."/>
        </authorList>
    </citation>
    <scope>NUCLEOTIDE SEQUENCE [LARGE SCALE GENOMIC DNA]</scope>
    <source>
        <strain evidence="1 2">MAH-34</strain>
    </source>
</reference>
<dbReference type="EMBL" id="WSEM01000004">
    <property type="protein sequence ID" value="MVQ33681.1"/>
    <property type="molecule type" value="Genomic_DNA"/>
</dbReference>
<keyword evidence="1" id="KW-0238">DNA-binding</keyword>
<evidence type="ECO:0000313" key="1">
    <source>
        <dbReference type="EMBL" id="MVQ33681.1"/>
    </source>
</evidence>
<proteinExistence type="predicted"/>
<organism evidence="1 2">
    <name type="scientific">Paenibacillus anseongense</name>
    <dbReference type="NCBI Taxonomy" id="2682845"/>
    <lineage>
        <taxon>Bacteria</taxon>
        <taxon>Bacillati</taxon>
        <taxon>Bacillota</taxon>
        <taxon>Bacilli</taxon>
        <taxon>Bacillales</taxon>
        <taxon>Paenibacillaceae</taxon>
        <taxon>Paenibacillus</taxon>
    </lineage>
</organism>
<keyword evidence="2" id="KW-1185">Reference proteome</keyword>
<name>A0ABW9U3R6_9BACL</name>
<comment type="caution">
    <text evidence="1">The sequence shown here is derived from an EMBL/GenBank/DDBJ whole genome shotgun (WGS) entry which is preliminary data.</text>
</comment>
<dbReference type="RefSeq" id="WP_157317803.1">
    <property type="nucleotide sequence ID" value="NZ_WSEM01000004.1"/>
</dbReference>
<accession>A0ABW9U3R6</accession>
<dbReference type="GO" id="GO:0003677">
    <property type="term" value="F:DNA binding"/>
    <property type="evidence" value="ECO:0007669"/>
    <property type="project" value="UniProtKB-KW"/>
</dbReference>
<protein>
    <submittedName>
        <fullName evidence="1">DNA-binding protein</fullName>
    </submittedName>
</protein>
<sequence length="105" mass="12116">MNNPVLKVEIDTSHLEKVIAEAVEQAIKRHSMVNSLPPMLSRIQLCEFLGIKETKASELMNRQDFPVIREFGYPKVPTHLLFKWIDGHTEWMQKNAQNSWSIKGA</sequence>
<dbReference type="Proteomes" id="UP000467637">
    <property type="component" value="Unassembled WGS sequence"/>
</dbReference>